<dbReference type="STRING" id="36050.A0A1B8AIN7"/>
<dbReference type="Proteomes" id="UP000091967">
    <property type="component" value="Unassembled WGS sequence"/>
</dbReference>
<name>A0A1B8AIN7_FUSPO</name>
<comment type="caution">
    <text evidence="1">The sequence shown here is derived from an EMBL/GenBank/DDBJ whole genome shotgun (WGS) entry which is preliminary data.</text>
</comment>
<dbReference type="EMBL" id="LYXU01000003">
    <property type="protein sequence ID" value="OBS20433.1"/>
    <property type="molecule type" value="Genomic_DNA"/>
</dbReference>
<gene>
    <name evidence="1" type="ORF">FPOA_06803</name>
</gene>
<dbReference type="AlphaFoldDB" id="A0A1B8AIN7"/>
<evidence type="ECO:0000313" key="1">
    <source>
        <dbReference type="EMBL" id="OBS20433.1"/>
    </source>
</evidence>
<reference evidence="1 2" key="1">
    <citation type="submission" date="2016-06" db="EMBL/GenBank/DDBJ databases">
        <title>Living apart together: crosstalk between the core and supernumerary genomes in a fungal plant pathogen.</title>
        <authorList>
            <person name="Vanheule A."/>
            <person name="Audenaert K."/>
            <person name="Warris S."/>
            <person name="Van De Geest H."/>
            <person name="Schijlen E."/>
            <person name="Hofte M."/>
            <person name="De Saeger S."/>
            <person name="Haesaert G."/>
            <person name="Waalwijk C."/>
            <person name="Van Der Lee T."/>
        </authorList>
    </citation>
    <scope>NUCLEOTIDE SEQUENCE [LARGE SCALE GENOMIC DNA]</scope>
    <source>
        <strain evidence="1 2">2516</strain>
    </source>
</reference>
<dbReference type="OMA" id="GNIHTRV"/>
<sequence>MAESPNQENDDQPLLNLEVPLEDLVIGEDETFHTENASSHDWERRNVTERTDGKIHTRVELLSVSHGTYSEDEGKATLLVFRFRFDPQKSSRRVLRATVEIEFLGKSGEAPVVEAIAPEERWTVVPTTDSESTTRGGQLNLGLQGVPLVSAGGTASLEKTISRDVSDATTITGSINLGTGKNSGDSTVAFWNFQENSRRRSGVPDSVTTAIRLVRSDDEPFNAVVTLEAEVDWVTGLENKFTKIPLDDPILFNPKATGEKAKIGRSHGVENLASISLYDLCKVRFAVEAPFTVK</sequence>
<keyword evidence="2" id="KW-1185">Reference proteome</keyword>
<protein>
    <submittedName>
        <fullName evidence="1">Uncharacterized protein</fullName>
    </submittedName>
</protein>
<organism evidence="1 2">
    <name type="scientific">Fusarium poae</name>
    <dbReference type="NCBI Taxonomy" id="36050"/>
    <lineage>
        <taxon>Eukaryota</taxon>
        <taxon>Fungi</taxon>
        <taxon>Dikarya</taxon>
        <taxon>Ascomycota</taxon>
        <taxon>Pezizomycotina</taxon>
        <taxon>Sordariomycetes</taxon>
        <taxon>Hypocreomycetidae</taxon>
        <taxon>Hypocreales</taxon>
        <taxon>Nectriaceae</taxon>
        <taxon>Fusarium</taxon>
    </lineage>
</organism>
<accession>A0A1B8AIN7</accession>
<proteinExistence type="predicted"/>
<evidence type="ECO:0000313" key="2">
    <source>
        <dbReference type="Proteomes" id="UP000091967"/>
    </source>
</evidence>